<evidence type="ECO:0000313" key="1">
    <source>
        <dbReference type="EMBL" id="MCD5312724.1"/>
    </source>
</evidence>
<organism evidence="1 2">
    <name type="scientific">Kineosporia babensis</name>
    <dbReference type="NCBI Taxonomy" id="499548"/>
    <lineage>
        <taxon>Bacteria</taxon>
        <taxon>Bacillati</taxon>
        <taxon>Actinomycetota</taxon>
        <taxon>Actinomycetes</taxon>
        <taxon>Kineosporiales</taxon>
        <taxon>Kineosporiaceae</taxon>
        <taxon>Kineosporia</taxon>
    </lineage>
</organism>
<dbReference type="Proteomes" id="UP001138997">
    <property type="component" value="Unassembled WGS sequence"/>
</dbReference>
<reference evidence="1" key="1">
    <citation type="submission" date="2021-11" db="EMBL/GenBank/DDBJ databases">
        <title>Streptomyces corallinus and Kineosporia corallina sp. nov., two new coral-derived marine actinobacteria.</title>
        <authorList>
            <person name="Buangrab K."/>
            <person name="Sutthacheep M."/>
            <person name="Yeemin T."/>
            <person name="Harunari E."/>
            <person name="Igarashi Y."/>
            <person name="Sripreechasak P."/>
            <person name="Kanchanasin P."/>
            <person name="Tanasupawat S."/>
            <person name="Phongsopitanun W."/>
        </authorList>
    </citation>
    <scope>NUCLEOTIDE SEQUENCE</scope>
    <source>
        <strain evidence="1">JCM 31032</strain>
    </source>
</reference>
<gene>
    <name evidence="1" type="ORF">LR394_17605</name>
</gene>
<dbReference type="EMBL" id="JAJOMB010000009">
    <property type="protein sequence ID" value="MCD5312724.1"/>
    <property type="molecule type" value="Genomic_DNA"/>
</dbReference>
<protein>
    <submittedName>
        <fullName evidence="1">Uncharacterized protein</fullName>
    </submittedName>
</protein>
<dbReference type="RefSeq" id="WP_231443244.1">
    <property type="nucleotide sequence ID" value="NZ_JAJOMB010000009.1"/>
</dbReference>
<proteinExistence type="predicted"/>
<accession>A0A9X1NFP1</accession>
<name>A0A9X1NFP1_9ACTN</name>
<evidence type="ECO:0000313" key="2">
    <source>
        <dbReference type="Proteomes" id="UP001138997"/>
    </source>
</evidence>
<sequence length="141" mass="15483">MSEHVKSYLRWLLGAEGAPKYNAEEYDLKTLTAAGISLFTAALDRYFPEEVPTPAEAAALVTKVRSMSAQPETLNPVLAEQVILNAYADDDLMADVPAVEVARVENILAYGIRRELSIKDGPELEAFLDEVIEIMNDPANT</sequence>
<comment type="caution">
    <text evidence="1">The sequence shown here is derived from an EMBL/GenBank/DDBJ whole genome shotgun (WGS) entry which is preliminary data.</text>
</comment>
<keyword evidence="2" id="KW-1185">Reference proteome</keyword>
<dbReference type="AlphaFoldDB" id="A0A9X1NFP1"/>